<keyword evidence="3" id="KW-1185">Reference proteome</keyword>
<keyword evidence="1" id="KW-0812">Transmembrane</keyword>
<evidence type="ECO:0000256" key="1">
    <source>
        <dbReference type="SAM" id="Phobius"/>
    </source>
</evidence>
<evidence type="ECO:0000313" key="3">
    <source>
        <dbReference type="Proteomes" id="UP001549145"/>
    </source>
</evidence>
<feature type="transmembrane region" description="Helical" evidence="1">
    <location>
        <begin position="73"/>
        <end position="91"/>
    </location>
</feature>
<reference evidence="2 3" key="1">
    <citation type="submission" date="2024-06" db="EMBL/GenBank/DDBJ databases">
        <title>Genomic Encyclopedia of Type Strains, Phase IV (KMG-IV): sequencing the most valuable type-strain genomes for metagenomic binning, comparative biology and taxonomic classification.</title>
        <authorList>
            <person name="Goeker M."/>
        </authorList>
    </citation>
    <scope>NUCLEOTIDE SEQUENCE [LARGE SCALE GENOMIC DNA]</scope>
    <source>
        <strain evidence="2 3">DSM 21331</strain>
    </source>
</reference>
<evidence type="ECO:0000313" key="2">
    <source>
        <dbReference type="EMBL" id="MET3694187.1"/>
    </source>
</evidence>
<protein>
    <submittedName>
        <fullName evidence="2">Membrane protein</fullName>
    </submittedName>
</protein>
<feature type="transmembrane region" description="Helical" evidence="1">
    <location>
        <begin position="43"/>
        <end position="61"/>
    </location>
</feature>
<dbReference type="EMBL" id="JBEPMM010000012">
    <property type="protein sequence ID" value="MET3694187.1"/>
    <property type="molecule type" value="Genomic_DNA"/>
</dbReference>
<feature type="transmembrane region" description="Helical" evidence="1">
    <location>
        <begin position="103"/>
        <end position="126"/>
    </location>
</feature>
<keyword evidence="1" id="KW-0472">Membrane</keyword>
<accession>A0ABV2L8L6</accession>
<keyword evidence="1" id="KW-1133">Transmembrane helix</keyword>
<feature type="transmembrane region" description="Helical" evidence="1">
    <location>
        <begin position="12"/>
        <end position="31"/>
    </location>
</feature>
<comment type="caution">
    <text evidence="2">The sequence shown here is derived from an EMBL/GenBank/DDBJ whole genome shotgun (WGS) entry which is preliminary data.</text>
</comment>
<dbReference type="Proteomes" id="UP001549145">
    <property type="component" value="Unassembled WGS sequence"/>
</dbReference>
<proteinExistence type="predicted"/>
<name>A0ABV2L8L6_9HYPH</name>
<sequence>MTLEPLIASGPVIQAHALAAILGIGLGALQFAMPKGTPGHRQLGRVWVGLLAFVALSSFGIHELRQVGPFSWIHGLSILTLGVLAVGIALARAGRIAAHRWTMIGLFVGGLLITGLFTLVPGRIMYRVFFSP</sequence>
<organism evidence="2 3">
    <name type="scientific">Methylobacterium goesingense</name>
    <dbReference type="NCBI Taxonomy" id="243690"/>
    <lineage>
        <taxon>Bacteria</taxon>
        <taxon>Pseudomonadati</taxon>
        <taxon>Pseudomonadota</taxon>
        <taxon>Alphaproteobacteria</taxon>
        <taxon>Hyphomicrobiales</taxon>
        <taxon>Methylobacteriaceae</taxon>
        <taxon>Methylobacterium</taxon>
    </lineage>
</organism>
<dbReference type="RefSeq" id="WP_238280719.1">
    <property type="nucleotide sequence ID" value="NZ_BPQL01000098.1"/>
</dbReference>
<gene>
    <name evidence="2" type="ORF">ABID43_003746</name>
</gene>